<evidence type="ECO:0000313" key="2">
    <source>
        <dbReference type="Proteomes" id="UP000479710"/>
    </source>
</evidence>
<gene>
    <name evidence="1" type="ORF">E2562_036693</name>
</gene>
<dbReference type="EMBL" id="SPHZ02000006">
    <property type="protein sequence ID" value="KAF0915540.1"/>
    <property type="molecule type" value="Genomic_DNA"/>
</dbReference>
<organism evidence="1 2">
    <name type="scientific">Oryza meyeriana var. granulata</name>
    <dbReference type="NCBI Taxonomy" id="110450"/>
    <lineage>
        <taxon>Eukaryota</taxon>
        <taxon>Viridiplantae</taxon>
        <taxon>Streptophyta</taxon>
        <taxon>Embryophyta</taxon>
        <taxon>Tracheophyta</taxon>
        <taxon>Spermatophyta</taxon>
        <taxon>Magnoliopsida</taxon>
        <taxon>Liliopsida</taxon>
        <taxon>Poales</taxon>
        <taxon>Poaceae</taxon>
        <taxon>BOP clade</taxon>
        <taxon>Oryzoideae</taxon>
        <taxon>Oryzeae</taxon>
        <taxon>Oryzinae</taxon>
        <taxon>Oryza</taxon>
        <taxon>Oryza meyeriana</taxon>
    </lineage>
</organism>
<evidence type="ECO:0008006" key="3">
    <source>
        <dbReference type="Google" id="ProtNLM"/>
    </source>
</evidence>
<accession>A0A6G1DSP2</accession>
<comment type="caution">
    <text evidence="1">The sequence shown here is derived from an EMBL/GenBank/DDBJ whole genome shotgun (WGS) entry which is preliminary data.</text>
</comment>
<proteinExistence type="predicted"/>
<protein>
    <recommendedName>
        <fullName evidence="3">DUF834 domain-containing protein</fullName>
    </recommendedName>
</protein>
<dbReference type="AlphaFoldDB" id="A0A6G1DSP2"/>
<sequence length="82" mass="8015">MAAVDCGTPVVVGWAYGGVEEEAAEEEGADGEWRVEMEMGRGRGAWAGGAAGQAAARGAVVRAGACLRGVGAQRHGDAGGGG</sequence>
<name>A0A6G1DSP2_9ORYZ</name>
<keyword evidence="2" id="KW-1185">Reference proteome</keyword>
<dbReference type="Proteomes" id="UP000479710">
    <property type="component" value="Unassembled WGS sequence"/>
</dbReference>
<evidence type="ECO:0000313" key="1">
    <source>
        <dbReference type="EMBL" id="KAF0915540.1"/>
    </source>
</evidence>
<reference evidence="1 2" key="1">
    <citation type="submission" date="2019-11" db="EMBL/GenBank/DDBJ databases">
        <title>Whole genome sequence of Oryza granulata.</title>
        <authorList>
            <person name="Li W."/>
        </authorList>
    </citation>
    <scope>NUCLEOTIDE SEQUENCE [LARGE SCALE GENOMIC DNA]</scope>
    <source>
        <strain evidence="2">cv. Menghai</strain>
        <tissue evidence="1">Leaf</tissue>
    </source>
</reference>